<dbReference type="EMBL" id="FTOA01000003">
    <property type="protein sequence ID" value="SIS73036.1"/>
    <property type="molecule type" value="Genomic_DNA"/>
</dbReference>
<keyword evidence="1" id="KW-1133">Transmembrane helix</keyword>
<dbReference type="Proteomes" id="UP000185678">
    <property type="component" value="Unassembled WGS sequence"/>
</dbReference>
<dbReference type="RefSeq" id="WP_076399948.1">
    <property type="nucleotide sequence ID" value="NZ_FTOA01000003.1"/>
</dbReference>
<organism evidence="2 3">
    <name type="scientific">Insolitispirillum peregrinum</name>
    <dbReference type="NCBI Taxonomy" id="80876"/>
    <lineage>
        <taxon>Bacteria</taxon>
        <taxon>Pseudomonadati</taxon>
        <taxon>Pseudomonadota</taxon>
        <taxon>Alphaproteobacteria</taxon>
        <taxon>Rhodospirillales</taxon>
        <taxon>Novispirillaceae</taxon>
        <taxon>Insolitispirillum</taxon>
    </lineage>
</organism>
<keyword evidence="1" id="KW-0472">Membrane</keyword>
<dbReference type="STRING" id="80876.SAMN05421779_103320"/>
<keyword evidence="1" id="KW-0812">Transmembrane</keyword>
<proteinExistence type="predicted"/>
<feature type="transmembrane region" description="Helical" evidence="1">
    <location>
        <begin position="41"/>
        <end position="57"/>
    </location>
</feature>
<evidence type="ECO:0000313" key="3">
    <source>
        <dbReference type="Proteomes" id="UP000185678"/>
    </source>
</evidence>
<gene>
    <name evidence="2" type="ORF">SAMN05421779_103320</name>
</gene>
<sequence length="59" mass="6061">MNKALLKDYLIARLKERSTWVGLIGLLSVLGVALSPEQAEAIATAGVAVAGVLGVVTRG</sequence>
<evidence type="ECO:0008006" key="4">
    <source>
        <dbReference type="Google" id="ProtNLM"/>
    </source>
</evidence>
<evidence type="ECO:0000313" key="2">
    <source>
        <dbReference type="EMBL" id="SIS73036.1"/>
    </source>
</evidence>
<reference evidence="2 3" key="1">
    <citation type="submission" date="2017-01" db="EMBL/GenBank/DDBJ databases">
        <authorList>
            <person name="Mah S.A."/>
            <person name="Swanson W.J."/>
            <person name="Moy G.W."/>
            <person name="Vacquier V.D."/>
        </authorList>
    </citation>
    <scope>NUCLEOTIDE SEQUENCE [LARGE SCALE GENOMIC DNA]</scope>
    <source>
        <strain evidence="2 3">DSM 11589</strain>
    </source>
</reference>
<evidence type="ECO:0000256" key="1">
    <source>
        <dbReference type="SAM" id="Phobius"/>
    </source>
</evidence>
<name>A0A1N7LGY2_9PROT</name>
<keyword evidence="3" id="KW-1185">Reference proteome</keyword>
<protein>
    <recommendedName>
        <fullName evidence="4">Holin</fullName>
    </recommendedName>
</protein>
<dbReference type="AlphaFoldDB" id="A0A1N7LGY2"/>
<feature type="transmembrane region" description="Helical" evidence="1">
    <location>
        <begin position="20"/>
        <end position="35"/>
    </location>
</feature>
<accession>A0A1N7LGY2</accession>